<evidence type="ECO:0000313" key="2">
    <source>
        <dbReference type="EMBL" id="SEH88723.1"/>
    </source>
</evidence>
<feature type="compositionally biased region" description="Acidic residues" evidence="1">
    <location>
        <begin position="68"/>
        <end position="84"/>
    </location>
</feature>
<dbReference type="OrthoDB" id="5770861at2"/>
<name>A0A1H6LQR7_9GAMM</name>
<sequence length="91" mass="10379">MHSIIKVLETLGTTADFSELPNERLNSVFNPLDIDTEVQQAIRERNVAKLEALLDVRHKIVCMINQPDPEDTPVELPEPEEEEPTQSSAWR</sequence>
<gene>
    <name evidence="2" type="ORF">SAMN05660691_01964</name>
</gene>
<dbReference type="Proteomes" id="UP000199371">
    <property type="component" value="Unassembled WGS sequence"/>
</dbReference>
<proteinExistence type="predicted"/>
<keyword evidence="3" id="KW-1185">Reference proteome</keyword>
<dbReference type="AlphaFoldDB" id="A0A1H6LQR7"/>
<accession>A0A1H6LQR7</accession>
<dbReference type="RefSeq" id="WP_092792795.1">
    <property type="nucleotide sequence ID" value="NZ_FNXF01000006.1"/>
</dbReference>
<evidence type="ECO:0000313" key="3">
    <source>
        <dbReference type="Proteomes" id="UP000199371"/>
    </source>
</evidence>
<evidence type="ECO:0000256" key="1">
    <source>
        <dbReference type="SAM" id="MobiDB-lite"/>
    </source>
</evidence>
<feature type="region of interest" description="Disordered" evidence="1">
    <location>
        <begin position="66"/>
        <end position="91"/>
    </location>
</feature>
<organism evidence="2 3">
    <name type="scientific">Rheinheimera pacifica</name>
    <dbReference type="NCBI Taxonomy" id="173990"/>
    <lineage>
        <taxon>Bacteria</taxon>
        <taxon>Pseudomonadati</taxon>
        <taxon>Pseudomonadota</taxon>
        <taxon>Gammaproteobacteria</taxon>
        <taxon>Chromatiales</taxon>
        <taxon>Chromatiaceae</taxon>
        <taxon>Rheinheimera</taxon>
    </lineage>
</organism>
<reference evidence="3" key="1">
    <citation type="submission" date="2016-10" db="EMBL/GenBank/DDBJ databases">
        <authorList>
            <person name="Varghese N."/>
            <person name="Submissions S."/>
        </authorList>
    </citation>
    <scope>NUCLEOTIDE SEQUENCE [LARGE SCALE GENOMIC DNA]</scope>
    <source>
        <strain evidence="3">DSM 17616</strain>
    </source>
</reference>
<protein>
    <submittedName>
        <fullName evidence="2">Uncharacterized protein</fullName>
    </submittedName>
</protein>
<dbReference type="EMBL" id="FNXF01000006">
    <property type="protein sequence ID" value="SEH88723.1"/>
    <property type="molecule type" value="Genomic_DNA"/>
</dbReference>
<dbReference type="STRING" id="173990.SAMN05660691_01964"/>